<evidence type="ECO:0000313" key="10">
    <source>
        <dbReference type="Proteomes" id="UP001143486"/>
    </source>
</evidence>
<dbReference type="PROSITE" id="PS00397">
    <property type="entry name" value="RECOMBINASES_1"/>
    <property type="match status" value="1"/>
</dbReference>
<dbReference type="InterPro" id="IPR006118">
    <property type="entry name" value="Recombinase_CS"/>
</dbReference>
<evidence type="ECO:0000256" key="6">
    <source>
        <dbReference type="PIRSR" id="PIRSR606118-50"/>
    </source>
</evidence>
<evidence type="ECO:0000256" key="4">
    <source>
        <dbReference type="ARBA" id="ARBA00023125"/>
    </source>
</evidence>
<reference evidence="9" key="1">
    <citation type="journal article" date="2014" name="Int. J. Syst. Evol. Microbiol.">
        <title>Complete genome sequence of Corynebacterium casei LMG S-19264T (=DSM 44701T), isolated from a smear-ripened cheese.</title>
        <authorList>
            <consortium name="US DOE Joint Genome Institute (JGI-PGF)"/>
            <person name="Walter F."/>
            <person name="Albersmeier A."/>
            <person name="Kalinowski J."/>
            <person name="Ruckert C."/>
        </authorList>
    </citation>
    <scope>NUCLEOTIDE SEQUENCE</scope>
    <source>
        <strain evidence="9">VKM B-1513</strain>
    </source>
</reference>
<dbReference type="SMART" id="SM00857">
    <property type="entry name" value="Resolvase"/>
    <property type="match status" value="1"/>
</dbReference>
<keyword evidence="3" id="KW-0230">DNA invertase</keyword>
<dbReference type="GO" id="GO:0003677">
    <property type="term" value="F:DNA binding"/>
    <property type="evidence" value="ECO:0007669"/>
    <property type="project" value="UniProtKB-KW"/>
</dbReference>
<dbReference type="InterPro" id="IPR050639">
    <property type="entry name" value="SSR_resolvase"/>
</dbReference>
<dbReference type="Pfam" id="PF02796">
    <property type="entry name" value="HTH_7"/>
    <property type="match status" value="1"/>
</dbReference>
<feature type="domain" description="Resolvase/invertase-type recombinase catalytic" evidence="8">
    <location>
        <begin position="1"/>
        <end position="135"/>
    </location>
</feature>
<gene>
    <name evidence="9" type="ORF">GCM10017621_00130</name>
</gene>
<comment type="similarity">
    <text evidence="1">Belongs to the site-specific recombinase resolvase family.</text>
</comment>
<dbReference type="FunFam" id="3.40.50.1390:FF:000001">
    <property type="entry name" value="DNA recombinase"/>
    <property type="match status" value="1"/>
</dbReference>
<dbReference type="Gene3D" id="3.40.50.1390">
    <property type="entry name" value="Resolvase, N-terminal catalytic domain"/>
    <property type="match status" value="1"/>
</dbReference>
<evidence type="ECO:0000256" key="3">
    <source>
        <dbReference type="ARBA" id="ARBA00023100"/>
    </source>
</evidence>
<evidence type="ECO:0000259" key="8">
    <source>
        <dbReference type="PROSITE" id="PS51736"/>
    </source>
</evidence>
<organism evidence="9 10">
    <name type="scientific">Maricaulis virginensis</name>
    <dbReference type="NCBI Taxonomy" id="144022"/>
    <lineage>
        <taxon>Bacteria</taxon>
        <taxon>Pseudomonadati</taxon>
        <taxon>Pseudomonadota</taxon>
        <taxon>Alphaproteobacteria</taxon>
        <taxon>Maricaulales</taxon>
        <taxon>Maricaulaceae</taxon>
        <taxon>Maricaulis</taxon>
    </lineage>
</organism>
<dbReference type="SUPFAM" id="SSF53041">
    <property type="entry name" value="Resolvase-like"/>
    <property type="match status" value="1"/>
</dbReference>
<accession>A0A9W6IJX3</accession>
<dbReference type="AlphaFoldDB" id="A0A9W6IJX3"/>
<dbReference type="CDD" id="cd00569">
    <property type="entry name" value="HTH_Hin_like"/>
    <property type="match status" value="1"/>
</dbReference>
<evidence type="ECO:0000313" key="9">
    <source>
        <dbReference type="EMBL" id="GLK50505.1"/>
    </source>
</evidence>
<feature type="active site" description="O-(5'-phospho-DNA)-serine intermediate" evidence="6 7">
    <location>
        <position position="9"/>
    </location>
</feature>
<dbReference type="InterPro" id="IPR006120">
    <property type="entry name" value="Resolvase_HTH_dom"/>
</dbReference>
<dbReference type="EMBL" id="BSFE01000001">
    <property type="protein sequence ID" value="GLK50505.1"/>
    <property type="molecule type" value="Genomic_DNA"/>
</dbReference>
<dbReference type="RefSeq" id="WP_271184906.1">
    <property type="nucleotide sequence ID" value="NZ_BSFE01000001.1"/>
</dbReference>
<dbReference type="InterPro" id="IPR036162">
    <property type="entry name" value="Resolvase-like_N_sf"/>
</dbReference>
<keyword evidence="2" id="KW-0229">DNA integration</keyword>
<dbReference type="SUPFAM" id="SSF46689">
    <property type="entry name" value="Homeodomain-like"/>
    <property type="match status" value="1"/>
</dbReference>
<dbReference type="PANTHER" id="PTHR30461">
    <property type="entry name" value="DNA-INVERTASE FROM LAMBDOID PROPHAGE"/>
    <property type="match status" value="1"/>
</dbReference>
<dbReference type="CDD" id="cd03768">
    <property type="entry name" value="SR_ResInv"/>
    <property type="match status" value="1"/>
</dbReference>
<dbReference type="Proteomes" id="UP001143486">
    <property type="component" value="Unassembled WGS sequence"/>
</dbReference>
<evidence type="ECO:0000256" key="7">
    <source>
        <dbReference type="PROSITE-ProRule" id="PRU10137"/>
    </source>
</evidence>
<reference evidence="9" key="2">
    <citation type="submission" date="2023-01" db="EMBL/GenBank/DDBJ databases">
        <authorList>
            <person name="Sun Q."/>
            <person name="Evtushenko L."/>
        </authorList>
    </citation>
    <scope>NUCLEOTIDE SEQUENCE</scope>
    <source>
        <strain evidence="9">VKM B-1513</strain>
    </source>
</reference>
<dbReference type="GO" id="GO:0000150">
    <property type="term" value="F:DNA strand exchange activity"/>
    <property type="evidence" value="ECO:0007669"/>
    <property type="project" value="UniProtKB-KW"/>
</dbReference>
<dbReference type="Pfam" id="PF00239">
    <property type="entry name" value="Resolvase"/>
    <property type="match status" value="1"/>
</dbReference>
<dbReference type="PANTHER" id="PTHR30461:SF2">
    <property type="entry name" value="SERINE RECOMBINASE PINE-RELATED"/>
    <property type="match status" value="1"/>
</dbReference>
<keyword evidence="4" id="KW-0238">DNA-binding</keyword>
<keyword evidence="5" id="KW-0233">DNA recombination</keyword>
<dbReference type="InterPro" id="IPR009057">
    <property type="entry name" value="Homeodomain-like_sf"/>
</dbReference>
<dbReference type="InterPro" id="IPR006119">
    <property type="entry name" value="Resolv_N"/>
</dbReference>
<evidence type="ECO:0000256" key="2">
    <source>
        <dbReference type="ARBA" id="ARBA00022908"/>
    </source>
</evidence>
<keyword evidence="10" id="KW-1185">Reference proteome</keyword>
<dbReference type="PROSITE" id="PS00398">
    <property type="entry name" value="RECOMBINASES_2"/>
    <property type="match status" value="1"/>
</dbReference>
<dbReference type="GO" id="GO:0015074">
    <property type="term" value="P:DNA integration"/>
    <property type="evidence" value="ECO:0007669"/>
    <property type="project" value="UniProtKB-KW"/>
</dbReference>
<evidence type="ECO:0000256" key="5">
    <source>
        <dbReference type="ARBA" id="ARBA00023172"/>
    </source>
</evidence>
<dbReference type="Gene3D" id="1.10.10.60">
    <property type="entry name" value="Homeodomain-like"/>
    <property type="match status" value="1"/>
</dbReference>
<sequence>MRIGYARVSTCEQSLDLQIDALERAGCDTIFEDPGVSGVAPERPGLTKALRTLKEGDTLVVWRLDRMARSMHDLLDTVDTLHARKIGFQSLCEHIDIDSAFGELILHVLSSVVHFERRLIVERTRAGMEAARSRGATFGRRPALDGETFREALYLKAQGMTIPAIAADIGVGRSTLYRYMG</sequence>
<comment type="caution">
    <text evidence="9">The sequence shown here is derived from an EMBL/GenBank/DDBJ whole genome shotgun (WGS) entry which is preliminary data.</text>
</comment>
<dbReference type="PROSITE" id="PS51736">
    <property type="entry name" value="RECOMBINASES_3"/>
    <property type="match status" value="1"/>
</dbReference>
<evidence type="ECO:0000256" key="1">
    <source>
        <dbReference type="ARBA" id="ARBA00009913"/>
    </source>
</evidence>
<name>A0A9W6IJX3_9PROT</name>
<protein>
    <submittedName>
        <fullName evidence="9">Recombinase</fullName>
    </submittedName>
</protein>
<proteinExistence type="inferred from homology"/>